<dbReference type="InterPro" id="IPR008579">
    <property type="entry name" value="UGlyAH_Cupin_dom"/>
</dbReference>
<dbReference type="SUPFAM" id="SSF51182">
    <property type="entry name" value="RmlC-like cupins"/>
    <property type="match status" value="1"/>
</dbReference>
<sequence>MLRPGTAVDAAAIDVATAPLPAAQVVDGTPATGDVALGELGDAELGVWVMTPGVATDIEVDEAFVVLSGRARIDIAAAAGGPVSLEVGPGSLVRLGAGMATTWTVTETLRKVYLAR</sequence>
<evidence type="ECO:0000259" key="1">
    <source>
        <dbReference type="Pfam" id="PF05899"/>
    </source>
</evidence>
<dbReference type="Proteomes" id="UP001426770">
    <property type="component" value="Unassembled WGS sequence"/>
</dbReference>
<feature type="domain" description="(S)-ureidoglycine aminohydrolase cupin" evidence="1">
    <location>
        <begin position="38"/>
        <end position="113"/>
    </location>
</feature>
<keyword evidence="3" id="KW-1185">Reference proteome</keyword>
<organism evidence="2 3">
    <name type="scientific">Demequina sediminis</name>
    <dbReference type="NCBI Taxonomy" id="1930058"/>
    <lineage>
        <taxon>Bacteria</taxon>
        <taxon>Bacillati</taxon>
        <taxon>Actinomycetota</taxon>
        <taxon>Actinomycetes</taxon>
        <taxon>Micrococcales</taxon>
        <taxon>Demequinaceae</taxon>
        <taxon>Demequina</taxon>
    </lineage>
</organism>
<dbReference type="PANTHER" id="PTHR40943">
    <property type="entry name" value="CYTOPLASMIC PROTEIN-RELATED"/>
    <property type="match status" value="1"/>
</dbReference>
<name>A0ABP9WKM8_9MICO</name>
<evidence type="ECO:0000313" key="2">
    <source>
        <dbReference type="EMBL" id="GAA5519360.1"/>
    </source>
</evidence>
<accession>A0ABP9WKM8</accession>
<proteinExistence type="predicted"/>
<gene>
    <name evidence="2" type="ORF">Lsed01_01802</name>
</gene>
<dbReference type="Pfam" id="PF05899">
    <property type="entry name" value="Cupin_3"/>
    <property type="match status" value="1"/>
</dbReference>
<dbReference type="Gene3D" id="2.60.120.10">
    <property type="entry name" value="Jelly Rolls"/>
    <property type="match status" value="1"/>
</dbReference>
<dbReference type="RefSeq" id="WP_286216713.1">
    <property type="nucleotide sequence ID" value="NZ_AP027736.1"/>
</dbReference>
<dbReference type="PANTHER" id="PTHR40943:SF1">
    <property type="entry name" value="CYTOPLASMIC PROTEIN"/>
    <property type="match status" value="1"/>
</dbReference>
<protein>
    <recommendedName>
        <fullName evidence="1">(S)-ureidoglycine aminohydrolase cupin domain-containing protein</fullName>
    </recommendedName>
</protein>
<comment type="caution">
    <text evidence="2">The sequence shown here is derived from an EMBL/GenBank/DDBJ whole genome shotgun (WGS) entry which is preliminary data.</text>
</comment>
<reference evidence="2 3" key="1">
    <citation type="submission" date="2024-02" db="EMBL/GenBank/DDBJ databases">
        <title>Lysinimicrobium sediminis NBRC 112286.</title>
        <authorList>
            <person name="Ichikawa N."/>
            <person name="Katano-Makiyama Y."/>
            <person name="Hidaka K."/>
        </authorList>
    </citation>
    <scope>NUCLEOTIDE SEQUENCE [LARGE SCALE GENOMIC DNA]</scope>
    <source>
        <strain evidence="2 3">NBRC 112286</strain>
    </source>
</reference>
<dbReference type="InterPro" id="IPR011051">
    <property type="entry name" value="RmlC_Cupin_sf"/>
</dbReference>
<dbReference type="EMBL" id="BAABRR010000009">
    <property type="protein sequence ID" value="GAA5519360.1"/>
    <property type="molecule type" value="Genomic_DNA"/>
</dbReference>
<dbReference type="InterPro" id="IPR014710">
    <property type="entry name" value="RmlC-like_jellyroll"/>
</dbReference>
<evidence type="ECO:0000313" key="3">
    <source>
        <dbReference type="Proteomes" id="UP001426770"/>
    </source>
</evidence>